<dbReference type="Pfam" id="PF13977">
    <property type="entry name" value="TetR_C_6"/>
    <property type="match status" value="1"/>
</dbReference>
<organism evidence="8 9">
    <name type="scientific">Pseudonocardia sediminis</name>
    <dbReference type="NCBI Taxonomy" id="1397368"/>
    <lineage>
        <taxon>Bacteria</taxon>
        <taxon>Bacillati</taxon>
        <taxon>Actinomycetota</taxon>
        <taxon>Actinomycetes</taxon>
        <taxon>Pseudonocardiales</taxon>
        <taxon>Pseudonocardiaceae</taxon>
        <taxon>Pseudonocardia</taxon>
    </lineage>
</organism>
<proteinExistence type="predicted"/>
<evidence type="ECO:0000256" key="1">
    <source>
        <dbReference type="ARBA" id="ARBA00022491"/>
    </source>
</evidence>
<dbReference type="InterPro" id="IPR009057">
    <property type="entry name" value="Homeodomain-like_sf"/>
</dbReference>
<dbReference type="InterPro" id="IPR039538">
    <property type="entry name" value="BetI_C"/>
</dbReference>
<dbReference type="Gene3D" id="1.10.357.10">
    <property type="entry name" value="Tetracycline Repressor, domain 2"/>
    <property type="match status" value="1"/>
</dbReference>
<evidence type="ECO:0000256" key="3">
    <source>
        <dbReference type="ARBA" id="ARBA00023125"/>
    </source>
</evidence>
<feature type="domain" description="HTH tetR-type" evidence="7">
    <location>
        <begin position="28"/>
        <end position="88"/>
    </location>
</feature>
<dbReference type="EMBL" id="SHKL01000001">
    <property type="protein sequence ID" value="RZT86485.1"/>
    <property type="molecule type" value="Genomic_DNA"/>
</dbReference>
<evidence type="ECO:0000313" key="8">
    <source>
        <dbReference type="EMBL" id="RZT86485.1"/>
    </source>
</evidence>
<dbReference type="InterPro" id="IPR001647">
    <property type="entry name" value="HTH_TetR"/>
</dbReference>
<protein>
    <submittedName>
        <fullName evidence="8">TetR family transcriptional regulator</fullName>
    </submittedName>
</protein>
<evidence type="ECO:0000256" key="2">
    <source>
        <dbReference type="ARBA" id="ARBA00023015"/>
    </source>
</evidence>
<evidence type="ECO:0000259" key="7">
    <source>
        <dbReference type="PROSITE" id="PS50977"/>
    </source>
</evidence>
<evidence type="ECO:0000256" key="6">
    <source>
        <dbReference type="SAM" id="MobiDB-lite"/>
    </source>
</evidence>
<keyword evidence="4" id="KW-0804">Transcription</keyword>
<dbReference type="PROSITE" id="PS50977">
    <property type="entry name" value="HTH_TETR_2"/>
    <property type="match status" value="1"/>
</dbReference>
<dbReference type="SUPFAM" id="SSF46689">
    <property type="entry name" value="Homeodomain-like"/>
    <property type="match status" value="1"/>
</dbReference>
<comment type="caution">
    <text evidence="8">The sequence shown here is derived from an EMBL/GenBank/DDBJ whole genome shotgun (WGS) entry which is preliminary data.</text>
</comment>
<dbReference type="InterPro" id="IPR036271">
    <property type="entry name" value="Tet_transcr_reg_TetR-rel_C_sf"/>
</dbReference>
<name>A0A4Q7UXH7_PSEST</name>
<dbReference type="SUPFAM" id="SSF48498">
    <property type="entry name" value="Tetracyclin repressor-like, C-terminal domain"/>
    <property type="match status" value="1"/>
</dbReference>
<dbReference type="Proteomes" id="UP000291591">
    <property type="component" value="Unassembled WGS sequence"/>
</dbReference>
<keyword evidence="2" id="KW-0805">Transcription regulation</keyword>
<reference evidence="8 9" key="1">
    <citation type="submission" date="2019-02" db="EMBL/GenBank/DDBJ databases">
        <title>Sequencing the genomes of 1000 actinobacteria strains.</title>
        <authorList>
            <person name="Klenk H.-P."/>
        </authorList>
    </citation>
    <scope>NUCLEOTIDE SEQUENCE [LARGE SCALE GENOMIC DNA]</scope>
    <source>
        <strain evidence="8 9">DSM 45779</strain>
    </source>
</reference>
<dbReference type="InterPro" id="IPR050109">
    <property type="entry name" value="HTH-type_TetR-like_transc_reg"/>
</dbReference>
<sequence>MGRFVKTMSSHRKGGEVSRTRGPGVAHEQRRGELVAAVLAITAAKGVAAATLSAVAGRAGVSPGRVQHYFPTREDMLSAAFEQVNAERSARIAAALGGDPETAPAREVLTVVLTELVPHDEATRAHLQFRQSFTSLALHHGAVADGLRERYHDLHHRQLADLVRRDQAAGMIDAEQDPVAVSTRLAALAEGLAYYVLIGVTEPDAARAQLLDAVAALYRPR</sequence>
<dbReference type="PANTHER" id="PTHR30055:SF234">
    <property type="entry name" value="HTH-TYPE TRANSCRIPTIONAL REGULATOR BETI"/>
    <property type="match status" value="1"/>
</dbReference>
<accession>A0A4Q7UXH7</accession>
<evidence type="ECO:0000256" key="5">
    <source>
        <dbReference type="PROSITE-ProRule" id="PRU00335"/>
    </source>
</evidence>
<evidence type="ECO:0000256" key="4">
    <source>
        <dbReference type="ARBA" id="ARBA00023163"/>
    </source>
</evidence>
<gene>
    <name evidence="8" type="ORF">EV383_3380</name>
</gene>
<feature type="DNA-binding region" description="H-T-H motif" evidence="5">
    <location>
        <begin position="51"/>
        <end position="70"/>
    </location>
</feature>
<keyword evidence="9" id="KW-1185">Reference proteome</keyword>
<dbReference type="AlphaFoldDB" id="A0A4Q7UXH7"/>
<dbReference type="PANTHER" id="PTHR30055">
    <property type="entry name" value="HTH-TYPE TRANSCRIPTIONAL REGULATOR RUTR"/>
    <property type="match status" value="1"/>
</dbReference>
<evidence type="ECO:0000313" key="9">
    <source>
        <dbReference type="Proteomes" id="UP000291591"/>
    </source>
</evidence>
<keyword evidence="3 5" id="KW-0238">DNA-binding</keyword>
<dbReference type="GO" id="GO:0003700">
    <property type="term" value="F:DNA-binding transcription factor activity"/>
    <property type="evidence" value="ECO:0007669"/>
    <property type="project" value="TreeGrafter"/>
</dbReference>
<keyword evidence="1" id="KW-0678">Repressor</keyword>
<feature type="region of interest" description="Disordered" evidence="6">
    <location>
        <begin position="1"/>
        <end position="28"/>
    </location>
</feature>
<dbReference type="Pfam" id="PF00440">
    <property type="entry name" value="TetR_N"/>
    <property type="match status" value="1"/>
</dbReference>
<dbReference type="GO" id="GO:0000976">
    <property type="term" value="F:transcription cis-regulatory region binding"/>
    <property type="evidence" value="ECO:0007669"/>
    <property type="project" value="TreeGrafter"/>
</dbReference>